<reference evidence="2" key="2">
    <citation type="submission" date="2015-08" db="UniProtKB">
        <authorList>
            <consortium name="WormBaseParasite"/>
        </authorList>
    </citation>
    <scope>IDENTIFICATION</scope>
</reference>
<sequence>MENLLENSIPSAPTVDDSKMVVFLGAYEAVKKKWIEEQRVLTSKPSATEDDKILLGHQQSDELYEMLKFFNVRDDKNYLVPITWGTENSHPRLQGLTNIIVSQLNKNGFLKPFSKGGDVEFGIWKEGTLDIIKSLAVDTEGYNLCNQLCMSFVNNFISKESEISALLKKVLGKRVDESC</sequence>
<keyword evidence="1" id="KW-1185">Reference proteome</keyword>
<dbReference type="Proteomes" id="UP000035680">
    <property type="component" value="Unassembled WGS sequence"/>
</dbReference>
<proteinExistence type="predicted"/>
<accession>A0A0K0FZA6</accession>
<evidence type="ECO:0000313" key="1">
    <source>
        <dbReference type="Proteomes" id="UP000035680"/>
    </source>
</evidence>
<dbReference type="STRING" id="75913.A0A0K0FZA6"/>
<evidence type="ECO:0000313" key="2">
    <source>
        <dbReference type="WBParaSite" id="SVE_1778300.1"/>
    </source>
</evidence>
<dbReference type="AlphaFoldDB" id="A0A0K0FZA6"/>
<dbReference type="WBParaSite" id="SVE_1778300.1">
    <property type="protein sequence ID" value="SVE_1778300.1"/>
    <property type="gene ID" value="SVE_1778300"/>
</dbReference>
<name>A0A0K0FZA6_STRVS</name>
<reference evidence="1" key="1">
    <citation type="submission" date="2014-07" db="EMBL/GenBank/DDBJ databases">
        <authorList>
            <person name="Martin A.A"/>
            <person name="De Silva N."/>
        </authorList>
    </citation>
    <scope>NUCLEOTIDE SEQUENCE</scope>
</reference>
<organism evidence="1 2">
    <name type="scientific">Strongyloides venezuelensis</name>
    <name type="common">Threadworm</name>
    <dbReference type="NCBI Taxonomy" id="75913"/>
    <lineage>
        <taxon>Eukaryota</taxon>
        <taxon>Metazoa</taxon>
        <taxon>Ecdysozoa</taxon>
        <taxon>Nematoda</taxon>
        <taxon>Chromadorea</taxon>
        <taxon>Rhabditida</taxon>
        <taxon>Tylenchina</taxon>
        <taxon>Panagrolaimomorpha</taxon>
        <taxon>Strongyloidoidea</taxon>
        <taxon>Strongyloididae</taxon>
        <taxon>Strongyloides</taxon>
    </lineage>
</organism>
<protein>
    <submittedName>
        <fullName evidence="2">V-type proton ATPase subunit C</fullName>
    </submittedName>
</protein>